<organism evidence="10 11">
    <name type="scientific">Megalurothrips usitatus</name>
    <name type="common">bean blossom thrips</name>
    <dbReference type="NCBI Taxonomy" id="439358"/>
    <lineage>
        <taxon>Eukaryota</taxon>
        <taxon>Metazoa</taxon>
        <taxon>Ecdysozoa</taxon>
        <taxon>Arthropoda</taxon>
        <taxon>Hexapoda</taxon>
        <taxon>Insecta</taxon>
        <taxon>Pterygota</taxon>
        <taxon>Neoptera</taxon>
        <taxon>Paraneoptera</taxon>
        <taxon>Thysanoptera</taxon>
        <taxon>Terebrantia</taxon>
        <taxon>Thripoidea</taxon>
        <taxon>Thripidae</taxon>
        <taxon>Megalurothrips</taxon>
    </lineage>
</organism>
<feature type="compositionally biased region" description="Gly residues" evidence="7">
    <location>
        <begin position="64"/>
        <end position="73"/>
    </location>
</feature>
<dbReference type="InterPro" id="IPR033726">
    <property type="entry name" value="LIM2_prickle"/>
</dbReference>
<dbReference type="CDD" id="cd09418">
    <property type="entry name" value="LIM2_Prickle"/>
    <property type="match status" value="1"/>
</dbReference>
<dbReference type="SUPFAM" id="SSF57716">
    <property type="entry name" value="Glucocorticoid receptor-like (DNA-binding domain)"/>
    <property type="match status" value="2"/>
</dbReference>
<feature type="compositionally biased region" description="Pro residues" evidence="7">
    <location>
        <begin position="378"/>
        <end position="399"/>
    </location>
</feature>
<comment type="caution">
    <text evidence="10">The sequence shown here is derived from an EMBL/GenBank/DDBJ whole genome shotgun (WGS) entry which is preliminary data.</text>
</comment>
<reference evidence="10" key="1">
    <citation type="submission" date="2022-12" db="EMBL/GenBank/DDBJ databases">
        <title>Chromosome-level genome assembly of the bean flower thrips Megalurothrips usitatus.</title>
        <authorList>
            <person name="Ma L."/>
            <person name="Liu Q."/>
            <person name="Li H."/>
            <person name="Cai W."/>
        </authorList>
    </citation>
    <scope>NUCLEOTIDE SEQUENCE</scope>
    <source>
        <strain evidence="10">Cailab_2022a</strain>
    </source>
</reference>
<dbReference type="PROSITE" id="PS50023">
    <property type="entry name" value="LIM_DOMAIN_2"/>
    <property type="match status" value="2"/>
</dbReference>
<evidence type="ECO:0000259" key="8">
    <source>
        <dbReference type="PROSITE" id="PS50023"/>
    </source>
</evidence>
<feature type="region of interest" description="Disordered" evidence="7">
    <location>
        <begin position="712"/>
        <end position="764"/>
    </location>
</feature>
<feature type="region of interest" description="Disordered" evidence="7">
    <location>
        <begin position="43"/>
        <end position="85"/>
    </location>
</feature>
<dbReference type="InterPro" id="IPR033723">
    <property type="entry name" value="PET_prickle"/>
</dbReference>
<dbReference type="EMBL" id="JAPTSV010000009">
    <property type="protein sequence ID" value="KAJ1524472.1"/>
    <property type="molecule type" value="Genomic_DNA"/>
</dbReference>
<evidence type="ECO:0000313" key="11">
    <source>
        <dbReference type="Proteomes" id="UP001075354"/>
    </source>
</evidence>
<dbReference type="InterPro" id="IPR010442">
    <property type="entry name" value="PET_domain"/>
</dbReference>
<evidence type="ECO:0000256" key="4">
    <source>
        <dbReference type="ARBA" id="ARBA00022833"/>
    </source>
</evidence>
<evidence type="ECO:0000256" key="5">
    <source>
        <dbReference type="ARBA" id="ARBA00023038"/>
    </source>
</evidence>
<dbReference type="AlphaFoldDB" id="A0AAV7XEN3"/>
<evidence type="ECO:0000313" key="10">
    <source>
        <dbReference type="EMBL" id="KAJ1524472.1"/>
    </source>
</evidence>
<evidence type="ECO:0000256" key="6">
    <source>
        <dbReference type="PROSITE-ProRule" id="PRU00125"/>
    </source>
</evidence>
<dbReference type="Gene3D" id="2.10.110.10">
    <property type="entry name" value="Cysteine Rich Protein"/>
    <property type="match status" value="3"/>
</dbReference>
<keyword evidence="4 6" id="KW-0862">Zinc</keyword>
<keyword evidence="3" id="KW-0677">Repeat</keyword>
<dbReference type="InterPro" id="IPR033725">
    <property type="entry name" value="LIM1_prickle"/>
</dbReference>
<dbReference type="GO" id="GO:0008270">
    <property type="term" value="F:zinc ion binding"/>
    <property type="evidence" value="ECO:0007669"/>
    <property type="project" value="InterPro"/>
</dbReference>
<comment type="similarity">
    <text evidence="1">Belongs to the prickle / espinas / testin family.</text>
</comment>
<dbReference type="FunFam" id="2.10.110.10:FF:000005">
    <property type="entry name" value="Testin isoform 1"/>
    <property type="match status" value="1"/>
</dbReference>
<protein>
    <recommendedName>
        <fullName evidence="12">Protein prickle</fullName>
    </recommendedName>
</protein>
<dbReference type="PROSITE" id="PS51303">
    <property type="entry name" value="PET"/>
    <property type="match status" value="1"/>
</dbReference>
<keyword evidence="2 6" id="KW-0479">Metal-binding</keyword>
<dbReference type="CDD" id="cd09420">
    <property type="entry name" value="LIM3_Prickle"/>
    <property type="match status" value="1"/>
</dbReference>
<feature type="compositionally biased region" description="Basic and acidic residues" evidence="7">
    <location>
        <begin position="646"/>
        <end position="656"/>
    </location>
</feature>
<dbReference type="PANTHER" id="PTHR24211">
    <property type="entry name" value="LIM DOMAIN-CONTAINING PROTEIN"/>
    <property type="match status" value="1"/>
</dbReference>
<feature type="compositionally biased region" description="Gly residues" evidence="7">
    <location>
        <begin position="733"/>
        <end position="743"/>
    </location>
</feature>
<dbReference type="Pfam" id="PF06297">
    <property type="entry name" value="PET"/>
    <property type="match status" value="1"/>
</dbReference>
<dbReference type="CDD" id="cd09415">
    <property type="entry name" value="LIM1_Prickle"/>
    <property type="match status" value="1"/>
</dbReference>
<name>A0AAV7XEN3_9NEOP</name>
<accession>A0AAV7XEN3</accession>
<evidence type="ECO:0000256" key="2">
    <source>
        <dbReference type="ARBA" id="ARBA00022723"/>
    </source>
</evidence>
<dbReference type="PROSITE" id="PS00478">
    <property type="entry name" value="LIM_DOMAIN_1"/>
    <property type="match status" value="1"/>
</dbReference>
<feature type="compositionally biased region" description="Low complexity" evidence="7">
    <location>
        <begin position="591"/>
        <end position="613"/>
    </location>
</feature>
<feature type="region of interest" description="Disordered" evidence="7">
    <location>
        <begin position="368"/>
        <end position="442"/>
    </location>
</feature>
<proteinExistence type="inferred from homology"/>
<dbReference type="InterPro" id="IPR001781">
    <property type="entry name" value="Znf_LIM"/>
</dbReference>
<evidence type="ECO:0000256" key="3">
    <source>
        <dbReference type="ARBA" id="ARBA00022737"/>
    </source>
</evidence>
<dbReference type="Proteomes" id="UP001075354">
    <property type="component" value="Chromosome 9"/>
</dbReference>
<evidence type="ECO:0000256" key="7">
    <source>
        <dbReference type="SAM" id="MobiDB-lite"/>
    </source>
</evidence>
<keyword evidence="5 6" id="KW-0440">LIM domain</keyword>
<feature type="domain" description="LIM zinc-binding" evidence="8">
    <location>
        <begin position="245"/>
        <end position="305"/>
    </location>
</feature>
<dbReference type="SMART" id="SM00132">
    <property type="entry name" value="LIM"/>
    <property type="match status" value="3"/>
</dbReference>
<gene>
    <name evidence="10" type="ORF">ONE63_010968</name>
</gene>
<evidence type="ECO:0008006" key="12">
    <source>
        <dbReference type="Google" id="ProtNLM"/>
    </source>
</evidence>
<dbReference type="Pfam" id="PF00412">
    <property type="entry name" value="LIM"/>
    <property type="match status" value="3"/>
</dbReference>
<feature type="domain" description="LIM zinc-binding" evidence="8">
    <location>
        <begin position="180"/>
        <end position="244"/>
    </location>
</feature>
<feature type="compositionally biased region" description="Pro residues" evidence="7">
    <location>
        <begin position="579"/>
        <end position="590"/>
    </location>
</feature>
<dbReference type="InterPro" id="IPR047120">
    <property type="entry name" value="Pk/Esn/Tes"/>
</dbReference>
<feature type="region of interest" description="Disordered" evidence="7">
    <location>
        <begin position="556"/>
        <end position="691"/>
    </location>
</feature>
<dbReference type="FunFam" id="2.10.110.10:FF:000035">
    <property type="entry name" value="prickle-like protein 2 isoform X1"/>
    <property type="match status" value="1"/>
</dbReference>
<feature type="compositionally biased region" description="Low complexity" evidence="7">
    <location>
        <begin position="426"/>
        <end position="442"/>
    </location>
</feature>
<evidence type="ECO:0000259" key="9">
    <source>
        <dbReference type="PROSITE" id="PS51303"/>
    </source>
</evidence>
<dbReference type="InterPro" id="IPR033727">
    <property type="entry name" value="LIM3_prickle"/>
</dbReference>
<feature type="compositionally biased region" description="Low complexity" evidence="7">
    <location>
        <begin position="672"/>
        <end position="682"/>
    </location>
</feature>
<feature type="compositionally biased region" description="Basic and acidic residues" evidence="7">
    <location>
        <begin position="755"/>
        <end position="764"/>
    </location>
</feature>
<dbReference type="CDD" id="cd09827">
    <property type="entry name" value="PET_Prickle"/>
    <property type="match status" value="1"/>
</dbReference>
<sequence length="764" mass="81745">MHTTPPPVTAPPTPPLLAAANMVPNNLGAVNSTHPSLPMAQQNISTHLPGLPGLLDGSPHAKGGHLGPPGGGVDPQRHSQSDDDSGCALEEYTWVPPGLRPDQVHLYFSCLPEERVPYAGSAGERYRVRQLLQQLPPHDNEVRYCRALSDEERKELRLFSAQRKRDALGRGMVRQLTGPLPCQACPEPLGAGDMAVFASRAGGQAAWHPACFTCCTCRHLLVDLIYFYKDGRLYCGRHHAETLKPRCSACDEIILADECTEAEGRAWHLKHFACAECAAQLGGQRYIMRDTRPYCLHCFDAMFAEYCDSCGEQIGVDQGQMSHDGQHWHATEQCFCCNTCRGSLLGRPFLPRRGAIYCSIACSKGEPPTPSDGSAPPSASPAPLPPLPPHGPPPPPPTSNMPQLSPQPSRSPKMGRRALQQRQKTSASSSSDAPSPSPELVTETVTTVVEELVVRGVGLPSAPSSTSPKGLDRVLLERNLERLLSDHSGQGGHGPSVNLEQLAALGAMGGMGSLGSLPPELERLLTARDRCRQPLHLANLAELSLSLDSWQPFNEALPPRRETGAVSLPELDAVDSPSAAPPHPPTPPPMHGHTSSPASPSTPSTPDGAASTSKGKNRGHLSVRFEDRNDCNSPETRSPGAAAAREAARERRAESRRARRARHSRDYDEDSYCSTCSSSSSSDESDAYQLPPRRAYGGVRISYVPNDALACARQRQHASNSMPRSPVKKPAVGGSGGATGNGGAPSHPTHAHGLGPHDKNCIIS</sequence>
<keyword evidence="11" id="KW-1185">Reference proteome</keyword>
<dbReference type="FunFam" id="2.10.110.10:FF:000022">
    <property type="entry name" value="prickle-like protein 2 isoform X1"/>
    <property type="match status" value="1"/>
</dbReference>
<feature type="domain" description="PET" evidence="9">
    <location>
        <begin position="73"/>
        <end position="185"/>
    </location>
</feature>
<evidence type="ECO:0000256" key="1">
    <source>
        <dbReference type="ARBA" id="ARBA00008268"/>
    </source>
</evidence>
<dbReference type="PANTHER" id="PTHR24211:SF20">
    <property type="entry name" value="PROTEIN ESPINAS-RELATED"/>
    <property type="match status" value="1"/>
</dbReference>